<dbReference type="AlphaFoldDB" id="A0A2A9D4A6"/>
<dbReference type="SUPFAM" id="SSF53335">
    <property type="entry name" value="S-adenosyl-L-methionine-dependent methyltransferases"/>
    <property type="match status" value="1"/>
</dbReference>
<evidence type="ECO:0000313" key="1">
    <source>
        <dbReference type="EMBL" id="PFG21221.1"/>
    </source>
</evidence>
<evidence type="ECO:0008006" key="3">
    <source>
        <dbReference type="Google" id="ProtNLM"/>
    </source>
</evidence>
<name>A0A2A9D4A6_9MICO</name>
<accession>A0A2A9D4A6</accession>
<gene>
    <name evidence="1" type="ORF">ATL40_2844</name>
</gene>
<keyword evidence="2" id="KW-1185">Reference proteome</keyword>
<organism evidence="1 2">
    <name type="scientific">Serinibacter salmoneus</name>
    <dbReference type="NCBI Taxonomy" id="556530"/>
    <lineage>
        <taxon>Bacteria</taxon>
        <taxon>Bacillati</taxon>
        <taxon>Actinomycetota</taxon>
        <taxon>Actinomycetes</taxon>
        <taxon>Micrococcales</taxon>
        <taxon>Beutenbergiaceae</taxon>
        <taxon>Serinibacter</taxon>
    </lineage>
</organism>
<dbReference type="Gene3D" id="3.40.50.150">
    <property type="entry name" value="Vaccinia Virus protein VP39"/>
    <property type="match status" value="1"/>
</dbReference>
<dbReference type="OrthoDB" id="2086922at2"/>
<sequence length="211" mass="23222">MPSPVTWTQYRATIGDRTPLFAALAEAFEIHRALYLGSYVDLAPSTAIEDVTYVDLDRRAARFFADEDLVRAELVRGGSPAPAAPPVPAPRVRFLAADFTQGVDAPQASMDLLISLFTVPAWEACRRYLRPGGYLLANASHGEASLAALDPALTLVAAVEHRDGRYRLVREGLERYLVPKRPEHANAEHIRATGRGIAYTRPAFGYLFRSD</sequence>
<protein>
    <recommendedName>
        <fullName evidence="3">Methyltransferase family protein</fullName>
    </recommendedName>
</protein>
<dbReference type="RefSeq" id="WP_098470085.1">
    <property type="nucleotide sequence ID" value="NZ_PDJD01000001.1"/>
</dbReference>
<evidence type="ECO:0000313" key="2">
    <source>
        <dbReference type="Proteomes" id="UP000224915"/>
    </source>
</evidence>
<dbReference type="Proteomes" id="UP000224915">
    <property type="component" value="Unassembled WGS sequence"/>
</dbReference>
<proteinExistence type="predicted"/>
<comment type="caution">
    <text evidence="1">The sequence shown here is derived from an EMBL/GenBank/DDBJ whole genome shotgun (WGS) entry which is preliminary data.</text>
</comment>
<dbReference type="InterPro" id="IPR029063">
    <property type="entry name" value="SAM-dependent_MTases_sf"/>
</dbReference>
<reference evidence="1 2" key="1">
    <citation type="submission" date="2017-10" db="EMBL/GenBank/DDBJ databases">
        <title>Sequencing the genomes of 1000 actinobacteria strains.</title>
        <authorList>
            <person name="Klenk H.-P."/>
        </authorList>
    </citation>
    <scope>NUCLEOTIDE SEQUENCE [LARGE SCALE GENOMIC DNA]</scope>
    <source>
        <strain evidence="1 2">DSM 21801</strain>
    </source>
</reference>
<dbReference type="EMBL" id="PDJD01000001">
    <property type="protein sequence ID" value="PFG21221.1"/>
    <property type="molecule type" value="Genomic_DNA"/>
</dbReference>